<keyword evidence="5" id="KW-0496">Mitochondrion</keyword>
<comment type="similarity">
    <text evidence="3">Belongs to the RRG8 family.</text>
</comment>
<comment type="function">
    <text evidence="1">Required for respiratory activity and maintenance and expression of the mitochondrial genome.</text>
</comment>
<evidence type="ECO:0000313" key="7">
    <source>
        <dbReference type="Proteomes" id="UP000750334"/>
    </source>
</evidence>
<accession>A0A9P6W8K6</accession>
<keyword evidence="7" id="KW-1185">Reference proteome</keyword>
<sequence>MSVGNQLLKSLYISKSKASRKIPALPAKISPLFTHFEKWAGKPRKLFIKDPDLLKSFNLKLDTNPFAQLLSSPSRLDRIGKVKLPKLLSIQVDSDIKSVIPSIKFNDNLEHRDKTRTSHSYILNKLSVLEKNLKNSRSVLPLHVLANLNNENKNLNLNFNSKELLDEYVSETEQHIIDGLSKIKSIQTNSFKETSSHIIVKYDNSDNEALRLDTNTTYYNYTLTFNLAKIQNIQLEHIFNKGYELLYLHEKRDMAIILQIYRLLMLLA</sequence>
<evidence type="ECO:0000256" key="4">
    <source>
        <dbReference type="ARBA" id="ARBA00013944"/>
    </source>
</evidence>
<dbReference type="Proteomes" id="UP000750334">
    <property type="component" value="Unassembled WGS sequence"/>
</dbReference>
<evidence type="ECO:0000256" key="2">
    <source>
        <dbReference type="ARBA" id="ARBA00004173"/>
    </source>
</evidence>
<comment type="caution">
    <text evidence="6">The sequence shown here is derived from an EMBL/GenBank/DDBJ whole genome shotgun (WGS) entry which is preliminary data.</text>
</comment>
<reference evidence="6 7" key="1">
    <citation type="submission" date="2020-11" db="EMBL/GenBank/DDBJ databases">
        <title>Kefir isolates.</title>
        <authorList>
            <person name="Marcisauskas S."/>
            <person name="Kim Y."/>
            <person name="Blasche S."/>
        </authorList>
    </citation>
    <scope>NUCLEOTIDE SEQUENCE [LARGE SCALE GENOMIC DNA]</scope>
    <source>
        <strain evidence="6 7">OG2</strain>
    </source>
</reference>
<evidence type="ECO:0000256" key="1">
    <source>
        <dbReference type="ARBA" id="ARBA00003548"/>
    </source>
</evidence>
<gene>
    <name evidence="6" type="primary">RRG8</name>
    <name evidence="6" type="ORF">C6P45_000152</name>
</gene>
<comment type="subcellular location">
    <subcellularLocation>
        <location evidence="2">Mitochondrion</location>
    </subcellularLocation>
</comment>
<dbReference type="Pfam" id="PF17068">
    <property type="entry name" value="RRG8"/>
    <property type="match status" value="1"/>
</dbReference>
<protein>
    <recommendedName>
        <fullName evidence="4">Required for respiratory growth protein 8, mitochondrial</fullName>
    </recommendedName>
</protein>
<dbReference type="GO" id="GO:0005739">
    <property type="term" value="C:mitochondrion"/>
    <property type="evidence" value="ECO:0007669"/>
    <property type="project" value="UniProtKB-SubCell"/>
</dbReference>
<evidence type="ECO:0000256" key="3">
    <source>
        <dbReference type="ARBA" id="ARBA00006716"/>
    </source>
</evidence>
<dbReference type="OrthoDB" id="4035333at2759"/>
<organism evidence="6 7">
    <name type="scientific">Maudiozyma exigua</name>
    <name type="common">Yeast</name>
    <name type="synonym">Kazachstania exigua</name>
    <dbReference type="NCBI Taxonomy" id="34358"/>
    <lineage>
        <taxon>Eukaryota</taxon>
        <taxon>Fungi</taxon>
        <taxon>Dikarya</taxon>
        <taxon>Ascomycota</taxon>
        <taxon>Saccharomycotina</taxon>
        <taxon>Saccharomycetes</taxon>
        <taxon>Saccharomycetales</taxon>
        <taxon>Saccharomycetaceae</taxon>
        <taxon>Maudiozyma</taxon>
    </lineage>
</organism>
<dbReference type="AlphaFoldDB" id="A0A9P6W8K6"/>
<name>A0A9P6W8K6_MAUEX</name>
<dbReference type="EMBL" id="PUHR01000100">
    <property type="protein sequence ID" value="KAG0666980.1"/>
    <property type="molecule type" value="Genomic_DNA"/>
</dbReference>
<evidence type="ECO:0000313" key="6">
    <source>
        <dbReference type="EMBL" id="KAG0666980.1"/>
    </source>
</evidence>
<evidence type="ECO:0000256" key="5">
    <source>
        <dbReference type="ARBA" id="ARBA00023128"/>
    </source>
</evidence>
<dbReference type="InterPro" id="IPR031415">
    <property type="entry name" value="Rrg8"/>
</dbReference>
<proteinExistence type="inferred from homology"/>